<evidence type="ECO:0000259" key="9">
    <source>
        <dbReference type="SMART" id="SM00563"/>
    </source>
</evidence>
<dbReference type="GO" id="GO:0003841">
    <property type="term" value="F:1-acylglycerol-3-phosphate O-acyltransferase activity"/>
    <property type="evidence" value="ECO:0007669"/>
    <property type="project" value="UniProtKB-EC"/>
</dbReference>
<dbReference type="PANTHER" id="PTHR10983:SF24">
    <property type="entry name" value="1-ACYLGLYCEROL-3-PHOSPHATE O-ACYLTRANSFERASE 3, ISOFORM E-RELATED"/>
    <property type="match status" value="1"/>
</dbReference>
<keyword evidence="6" id="KW-0808">Transferase</keyword>
<accession>A0AAW2W0P9</accession>
<gene>
    <name evidence="10" type="ORF">Sradi_0249600</name>
</gene>
<dbReference type="PANTHER" id="PTHR10983">
    <property type="entry name" value="1-ACYLGLYCEROL-3-PHOSPHATE ACYLTRANSFERASE-RELATED"/>
    <property type="match status" value="1"/>
</dbReference>
<feature type="transmembrane region" description="Helical" evidence="8">
    <location>
        <begin position="335"/>
        <end position="355"/>
    </location>
</feature>
<reference evidence="10" key="2">
    <citation type="journal article" date="2024" name="Plant">
        <title>Genomic evolution and insights into agronomic trait innovations of Sesamum species.</title>
        <authorList>
            <person name="Miao H."/>
            <person name="Wang L."/>
            <person name="Qu L."/>
            <person name="Liu H."/>
            <person name="Sun Y."/>
            <person name="Le M."/>
            <person name="Wang Q."/>
            <person name="Wei S."/>
            <person name="Zheng Y."/>
            <person name="Lin W."/>
            <person name="Duan Y."/>
            <person name="Cao H."/>
            <person name="Xiong S."/>
            <person name="Wang X."/>
            <person name="Wei L."/>
            <person name="Li C."/>
            <person name="Ma Q."/>
            <person name="Ju M."/>
            <person name="Zhao R."/>
            <person name="Li G."/>
            <person name="Mu C."/>
            <person name="Tian Q."/>
            <person name="Mei H."/>
            <person name="Zhang T."/>
            <person name="Gao T."/>
            <person name="Zhang H."/>
        </authorList>
    </citation>
    <scope>NUCLEOTIDE SEQUENCE</scope>
    <source>
        <strain evidence="10">G02</strain>
    </source>
</reference>
<keyword evidence="8" id="KW-1133">Transmembrane helix</keyword>
<dbReference type="InterPro" id="IPR002123">
    <property type="entry name" value="Plipid/glycerol_acylTrfase"/>
</dbReference>
<evidence type="ECO:0000313" key="10">
    <source>
        <dbReference type="EMBL" id="KAL0435417.1"/>
    </source>
</evidence>
<feature type="transmembrane region" description="Helical" evidence="8">
    <location>
        <begin position="362"/>
        <end position="382"/>
    </location>
</feature>
<evidence type="ECO:0000256" key="6">
    <source>
        <dbReference type="ARBA" id="ARBA00022679"/>
    </source>
</evidence>
<evidence type="ECO:0000256" key="3">
    <source>
        <dbReference type="ARBA" id="ARBA00005189"/>
    </source>
</evidence>
<dbReference type="Pfam" id="PF01553">
    <property type="entry name" value="Acyltransferase"/>
    <property type="match status" value="1"/>
</dbReference>
<evidence type="ECO:0000256" key="8">
    <source>
        <dbReference type="SAM" id="Phobius"/>
    </source>
</evidence>
<comment type="caution">
    <text evidence="10">The sequence shown here is derived from an EMBL/GenBank/DDBJ whole genome shotgun (WGS) entry which is preliminary data.</text>
</comment>
<comment type="pathway">
    <text evidence="2">Phospholipid metabolism; CDP-diacylglycerol biosynthesis; CDP-diacylglycerol from sn-glycerol 3-phosphate: step 2/3.</text>
</comment>
<dbReference type="CDD" id="cd07990">
    <property type="entry name" value="LPLAT_LCLAT1-like"/>
    <property type="match status" value="1"/>
</dbReference>
<dbReference type="GO" id="GO:0012505">
    <property type="term" value="C:endomembrane system"/>
    <property type="evidence" value="ECO:0007669"/>
    <property type="project" value="TreeGrafter"/>
</dbReference>
<organism evidence="10">
    <name type="scientific">Sesamum radiatum</name>
    <name type="common">Black benniseed</name>
    <dbReference type="NCBI Taxonomy" id="300843"/>
    <lineage>
        <taxon>Eukaryota</taxon>
        <taxon>Viridiplantae</taxon>
        <taxon>Streptophyta</taxon>
        <taxon>Embryophyta</taxon>
        <taxon>Tracheophyta</taxon>
        <taxon>Spermatophyta</taxon>
        <taxon>Magnoliopsida</taxon>
        <taxon>eudicotyledons</taxon>
        <taxon>Gunneridae</taxon>
        <taxon>Pentapetalae</taxon>
        <taxon>asterids</taxon>
        <taxon>lamiids</taxon>
        <taxon>Lamiales</taxon>
        <taxon>Pedaliaceae</taxon>
        <taxon>Sesamum</taxon>
    </lineage>
</organism>
<dbReference type="SUPFAM" id="SSF69593">
    <property type="entry name" value="Glycerol-3-phosphate (1)-acyltransferase"/>
    <property type="match status" value="1"/>
</dbReference>
<dbReference type="EMBL" id="JACGWJ010000002">
    <property type="protein sequence ID" value="KAL0435417.1"/>
    <property type="molecule type" value="Genomic_DNA"/>
</dbReference>
<feature type="transmembrane region" description="Helical" evidence="8">
    <location>
        <begin position="6"/>
        <end position="33"/>
    </location>
</feature>
<comment type="catalytic activity">
    <reaction evidence="1">
        <text>a 1-acyl-sn-glycero-3-phosphate + an acyl-CoA = a 1,2-diacyl-sn-glycero-3-phosphate + CoA</text>
        <dbReference type="Rhea" id="RHEA:19709"/>
        <dbReference type="ChEBI" id="CHEBI:57287"/>
        <dbReference type="ChEBI" id="CHEBI:57970"/>
        <dbReference type="ChEBI" id="CHEBI:58342"/>
        <dbReference type="ChEBI" id="CHEBI:58608"/>
        <dbReference type="EC" id="2.3.1.51"/>
    </reaction>
</comment>
<evidence type="ECO:0000256" key="7">
    <source>
        <dbReference type="ARBA" id="ARBA00023315"/>
    </source>
</evidence>
<proteinExistence type="inferred from homology"/>
<dbReference type="Pfam" id="PF16076">
    <property type="entry name" value="Acyltransf_C"/>
    <property type="match status" value="1"/>
</dbReference>
<sequence length="407" mass="46148">MAIAAAVVLPLGILFLLSGFIVNLIQAVLFVLIRPVSKSAYRRINKEIIELLWLELIWLFDWWANIKVELFVDQETFDLLGKERALLICNHRSDIDWLVGWVLAQRAGCLGSSLAMIKKSSLFLPVIGWSMWFSDYIFLERSWAKDENTLKSGLAALNDFPLPFWLALFVEGTRFTQAKLEAAQEYAASAGLPVPRNVLIPRTKGFVAAVTHLRSFVPVIYNITVAIPKNEPRPTLLKIFRGRSSAVHVHIERHIMRDLPEMSSGISQWCKDMFVAKDALLERHLATNTFGDEIRHDIGRPKKSLLVNMEFNAYHLSSFPFVYSNFNIPVTLDGQVVLTWSSILILAIVKVFECFPFSWGEIAFCVVFLALVTILMQILIVFSQSEHSTPPPKASQPDHLRQVLLQS</sequence>
<keyword evidence="7 10" id="KW-0012">Acyltransferase</keyword>
<name>A0AAW2W0P9_SESRA</name>
<evidence type="ECO:0000256" key="5">
    <source>
        <dbReference type="ARBA" id="ARBA00013211"/>
    </source>
</evidence>
<keyword evidence="8" id="KW-0472">Membrane</keyword>
<evidence type="ECO:0000256" key="2">
    <source>
        <dbReference type="ARBA" id="ARBA00004728"/>
    </source>
</evidence>
<evidence type="ECO:0000256" key="4">
    <source>
        <dbReference type="ARBA" id="ARBA00008655"/>
    </source>
</evidence>
<comment type="pathway">
    <text evidence="3">Lipid metabolism.</text>
</comment>
<keyword evidence="8" id="KW-0812">Transmembrane</keyword>
<feature type="domain" description="Phospholipid/glycerol acyltransferase" evidence="9">
    <location>
        <begin position="85"/>
        <end position="207"/>
    </location>
</feature>
<dbReference type="EC" id="2.3.1.51" evidence="5"/>
<dbReference type="AlphaFoldDB" id="A0AAW2W0P9"/>
<reference evidence="10" key="1">
    <citation type="submission" date="2020-06" db="EMBL/GenBank/DDBJ databases">
        <authorList>
            <person name="Li T."/>
            <person name="Hu X."/>
            <person name="Zhang T."/>
            <person name="Song X."/>
            <person name="Zhang H."/>
            <person name="Dai N."/>
            <person name="Sheng W."/>
            <person name="Hou X."/>
            <person name="Wei L."/>
        </authorList>
    </citation>
    <scope>NUCLEOTIDE SEQUENCE</scope>
    <source>
        <strain evidence="10">G02</strain>
        <tissue evidence="10">Leaf</tissue>
    </source>
</reference>
<protein>
    <recommendedName>
        <fullName evidence="5">1-acylglycerol-3-phosphate O-acyltransferase</fullName>
        <ecNumber evidence="5">2.3.1.51</ecNumber>
    </recommendedName>
</protein>
<dbReference type="InterPro" id="IPR032098">
    <property type="entry name" value="Acyltransf_C"/>
</dbReference>
<evidence type="ECO:0000256" key="1">
    <source>
        <dbReference type="ARBA" id="ARBA00001141"/>
    </source>
</evidence>
<comment type="similarity">
    <text evidence="4">Belongs to the 1-acyl-sn-glycerol-3-phosphate acyltransferase family.</text>
</comment>
<dbReference type="SMART" id="SM00563">
    <property type="entry name" value="PlsC"/>
    <property type="match status" value="1"/>
</dbReference>